<name>A0A9Q3UR68_9GAMM</name>
<dbReference type="EMBL" id="JAJGNA010000018">
    <property type="protein sequence ID" value="MCC4309553.1"/>
    <property type="molecule type" value="Genomic_DNA"/>
</dbReference>
<dbReference type="AlphaFoldDB" id="A0A9Q3UR68"/>
<evidence type="ECO:0000313" key="1">
    <source>
        <dbReference type="EMBL" id="MCC4309553.1"/>
    </source>
</evidence>
<comment type="caution">
    <text evidence="1">The sequence shown here is derived from an EMBL/GenBank/DDBJ whole genome shotgun (WGS) entry which is preliminary data.</text>
</comment>
<keyword evidence="2" id="KW-1185">Reference proteome</keyword>
<gene>
    <name evidence="1" type="ORF">LL252_13335</name>
</gene>
<protein>
    <submittedName>
        <fullName evidence="1">Uncharacterized protein</fullName>
    </submittedName>
</protein>
<dbReference type="RefSeq" id="WP_204429808.1">
    <property type="nucleotide sequence ID" value="NZ_JADDOL010000014.1"/>
</dbReference>
<dbReference type="Proteomes" id="UP001108027">
    <property type="component" value="Unassembled WGS sequence"/>
</dbReference>
<sequence>MGLLLWSGLLRAAPDDCLWQGADTLVDRTHGWLSRSLCWPSRWVDGFFQDPLRENNEPAASLVRVTGEQVWRDDNEDANDVDVDARVWLPSAERRLSLLFRSRDEDRDDQPVARDLPGTEDEGGFRGALRWVVDRTDAMDLDVDVGARSDLTTFVRARYRRLYPLANQSAWLRYTQRLYWEDPDGWGSRSLVELDRPLAPDTILRFSTEVRYTEEFNQEGTGLGLFQGVNLFKQLGHQSALNLGLGVGGRSKPGVVDNYRLYARYRRNLWRPWLFVEMEPFVLWPREQDYQGVHGVVLRLETLFGKVDV</sequence>
<reference evidence="1" key="1">
    <citation type="submission" date="2021-10" db="EMBL/GenBank/DDBJ databases">
        <title>The diversity and Nitrogen Metabolism of Culturable Nitrate-Utilizing Bacteria Within the Oxygen Minimum Zone of the Changjiang (Yangtze River)Estuary.</title>
        <authorList>
            <person name="Zhang D."/>
            <person name="Zheng J."/>
            <person name="Liu S."/>
            <person name="He W."/>
        </authorList>
    </citation>
    <scope>NUCLEOTIDE SEQUENCE</scope>
    <source>
        <strain evidence="1">FXH-223</strain>
    </source>
</reference>
<accession>A0A9Q3UR68</accession>
<evidence type="ECO:0000313" key="2">
    <source>
        <dbReference type="Proteomes" id="UP001108027"/>
    </source>
</evidence>
<proteinExistence type="predicted"/>
<organism evidence="1 2">
    <name type="scientific">Alloalcanivorax marinus</name>
    <dbReference type="NCBI Taxonomy" id="1177169"/>
    <lineage>
        <taxon>Bacteria</taxon>
        <taxon>Pseudomonadati</taxon>
        <taxon>Pseudomonadota</taxon>
        <taxon>Gammaproteobacteria</taxon>
        <taxon>Oceanospirillales</taxon>
        <taxon>Alcanivoracaceae</taxon>
        <taxon>Alloalcanivorax</taxon>
    </lineage>
</organism>